<evidence type="ECO:0000313" key="8">
    <source>
        <dbReference type="Proteomes" id="UP000678679"/>
    </source>
</evidence>
<name>A0AAX1NAZ2_9BACT</name>
<dbReference type="InterPro" id="IPR000601">
    <property type="entry name" value="PKD_dom"/>
</dbReference>
<proteinExistence type="predicted"/>
<keyword evidence="8" id="KW-1185">Reference proteome</keyword>
<dbReference type="GO" id="GO:0005886">
    <property type="term" value="C:plasma membrane"/>
    <property type="evidence" value="ECO:0007669"/>
    <property type="project" value="TreeGrafter"/>
</dbReference>
<keyword evidence="2" id="KW-0812">Transmembrane</keyword>
<dbReference type="Pfam" id="PF18911">
    <property type="entry name" value="PKD_4"/>
    <property type="match status" value="1"/>
</dbReference>
<organism evidence="7 8">
    <name type="scientific">Flammeovirga yaeyamensis</name>
    <dbReference type="NCBI Taxonomy" id="367791"/>
    <lineage>
        <taxon>Bacteria</taxon>
        <taxon>Pseudomonadati</taxon>
        <taxon>Bacteroidota</taxon>
        <taxon>Cytophagia</taxon>
        <taxon>Cytophagales</taxon>
        <taxon>Flammeovirgaceae</taxon>
        <taxon>Flammeovirga</taxon>
    </lineage>
</organism>
<protein>
    <submittedName>
        <fullName evidence="7">PKD domain-containing protein</fullName>
    </submittedName>
</protein>
<dbReference type="InterPro" id="IPR013783">
    <property type="entry name" value="Ig-like_fold"/>
</dbReference>
<sequence>MKLNLLYITFLLILTTGLTNNSFSQRLMQGNPPSGTDISGGVVEACDFLLTSFYVDDQGLGPITNYSWNFGNGNTSTLANPTEAFTDNSGSIKDFTVTVSFTQGGTTKTLSTTVRLKPIPTIDFESDVETACDGARITFTKTTNIDLASYEFIIDGKSYQDGQQSHQLAPKADGYDVYLVGETLDGCKVETFKQTYINITERIYTNIDPTIVSSCQSSLTQTFTAETFLVKDDSPAPDITYTWNFGDGTTSTDQNPTHTFDISNGKNYTVSVTATNGGCVDTQTANVYLGVSENMFDYTPPATFCATYPVTFRPQLPADLDGEQITWNFGDGTIVSSNVPNNVVHDFSNTTGAPVNYTVTATLDNGCTWSEIVTVPSMVLSDISITADNTLFCSDNFSVNMSINNLHDVNNYFWRIRETNSTDFPNNPNPTFTFNAGGTYTIQLIANDNGECLIDEVEVTSTPIDTQIVGVGVGVNCAPYSTTLSYNLSQGGIAIPDNSVTRTWTVTGRTNGVNLTGTGTTFPVNNLTADDYDVTVVLDFGGGCTSTDTRVINVGEQIDLDFTFFPGPAICNNTTVDFTNTSDRKGIPDADIQYYWDFNVQGAPNWQAAGNVNGNASHTFNELEAGFYTIGFYAVQNGCEAIPVFKQIEVITPRANFDMEMSLACDPTSITIDNLSTGAEAGGNYIWDISVSGTGGNRTTQIITTDINEDIPNHPDFLGLNIDFGDQVTALLTVQNSASVPSVTPPNFCVDDYEVIITIPNKPPPMNPRWGLANNNYTNPTEICSGTRLYFDPAVNNNTYPGSYFWRFTNLTTGTEYTRTNRRPNLEFNEGGDWEIEVTVNYNNSGCTETITTGPFTVYEMDFRIDDDVDNVCIGEPITYFVETGYKLEAPNITWVWEVNGTDVSSGSGPVVDDLVWVYNDVLTPQSDRHRVRLKVYSDVCDRNSNTERTRVTQPVLDFTGPIEDYVSFAFRCDYIETYIDPNINTNTVYNPWNSDFIWELEYPDGTKTPITPDGIDNYIFRFDNLTLGTYKAFLAVTDDNGCTTLDSLTFDVPEIPFSRAAFTPSEEELACPGFINFTDLADGTDGNTIPRQDANGNEVSISDWVWSVTLSDGTVYTKNDDQGEFSYYFEPGDYKISMATRDTEGCIMYADSMSINVGGVKGDIYIHKKIGYWPLNTNLEAIPADVSGEIQSIEYLWTLGNGGAASGQIPNVDYEPDWSAIPGSSISYFPFLFFNSSIILVNGDTVECRYQAYEDPLNYVTILKNPEVEIDDIFICTTEGDTTINAFDPNFQLTDIDTTHYSYKSEIFYQWYVDGQLIPAMDGGMDSTITLTYCKDTTNCGYFDINPDDVDGRDYTLEIWLDAEYIDKVDPTHNHTDQRVGYSTRTFNVKYDPTPVAVLPTLNPICLSDSIYINASSSGFQPYTRGNITEYRWNITSANSYLKDTTTTDPELGIIFPEEGDYDVQLTVVSDNICADSTVSQTLRVKPLPVVDFEAQEVCIGDEMLFNNLTTFEGTEISTDPSIIQEVKWYFDVDNSPNDVGSTDINPLYTYPAPGTYNVLLEVFTLEGCMESFSKEVIVRELPTITVSDSLYICFGDQVTLSVNGGTTYEWSTGETTQDITVAPIADSLFVVKAWNQYNCLTVDSVKVFVIPDFRESQTIFVACEGEEITFDARINDYDGTIESFEWVDNGSTDPTLTVSTPGDYTVINTITRPDGGSCTFTKTFTARFNPLPDGFAVDTLVHCFSDGPITIDAPTGPSYAYAWDTGENTPSVIQNAPGTYTVTITDTSDTTNCSTTTSVVVFDPLTDAAFAFTQVCLGTETELTAQYENLDGLKIEYQWTLGSYESITTDTPNLTYEFPDFGDHEVTLVVNPIGGCPSPAVTQTVTVYELPEPSFDVDEICVYGEAEFNNNTTYQGVRALEGGFDIALIEWDFNYDGSTPNFTSNEFSPRNAYNESGTFTILLQVTTTNGCIKQFMNTLIVHPEPVISLTEDTYICEDDQITLEASGGSTYYWEGLGLTDNKITVDPKEDQTYVVQVTSAAGCVSYDSVTVYVIPNIKVEASYYEVCEGETVELNANIDDYDGVSQDFVWSNGETSDVIYVDQPGTYTVSNTVTHESGKECVLTQSFEVVHRPLPAEFAVKERVICFDTESQIILEAPQGNNFVYYWEDTGETSSTVSRTEEGEYTVYIIDESYDTDCETITSVVVDDICPPRLIVPTAFTPNYDGTNDEFLIRSKYATDIKLNIYNRWGEIIFSRTYADSKEARTEGNGWDGMYRGNLVMGGVYTVIVEYLSELDGENYRNSTPLTVIR</sequence>
<evidence type="ECO:0000256" key="3">
    <source>
        <dbReference type="ARBA" id="ARBA00022737"/>
    </source>
</evidence>
<evidence type="ECO:0000256" key="1">
    <source>
        <dbReference type="ARBA" id="ARBA00004141"/>
    </source>
</evidence>
<dbReference type="KEGG" id="fya:KMW28_27885"/>
<keyword evidence="4" id="KW-1133">Transmembrane helix</keyword>
<feature type="domain" description="PKD" evidence="6">
    <location>
        <begin position="237"/>
        <end position="287"/>
    </location>
</feature>
<dbReference type="RefSeq" id="WP_169666636.1">
    <property type="nucleotide sequence ID" value="NZ_CP076133.1"/>
</dbReference>
<evidence type="ECO:0000256" key="2">
    <source>
        <dbReference type="ARBA" id="ARBA00022692"/>
    </source>
</evidence>
<dbReference type="GO" id="GO:0006816">
    <property type="term" value="P:calcium ion transport"/>
    <property type="evidence" value="ECO:0007669"/>
    <property type="project" value="TreeGrafter"/>
</dbReference>
<gene>
    <name evidence="7" type="ORF">KMW28_27885</name>
</gene>
<dbReference type="PROSITE" id="PS50093">
    <property type="entry name" value="PKD"/>
    <property type="match status" value="2"/>
</dbReference>
<dbReference type="Pfam" id="PF13585">
    <property type="entry name" value="CHU_C"/>
    <property type="match status" value="1"/>
</dbReference>
<feature type="domain" description="PKD" evidence="6">
    <location>
        <begin position="1932"/>
        <end position="1972"/>
    </location>
</feature>
<dbReference type="SMART" id="SM00089">
    <property type="entry name" value="PKD"/>
    <property type="match status" value="9"/>
</dbReference>
<dbReference type="EMBL" id="CP076133">
    <property type="protein sequence ID" value="QWG04723.1"/>
    <property type="molecule type" value="Genomic_DNA"/>
</dbReference>
<dbReference type="SUPFAM" id="SSF49299">
    <property type="entry name" value="PKD domain"/>
    <property type="match status" value="10"/>
</dbReference>
<dbReference type="InterPro" id="IPR022409">
    <property type="entry name" value="PKD/Chitinase_dom"/>
</dbReference>
<dbReference type="CDD" id="cd00146">
    <property type="entry name" value="PKD"/>
    <property type="match status" value="4"/>
</dbReference>
<dbReference type="PANTHER" id="PTHR46730:SF4">
    <property type="entry name" value="POLYCYSTIC KIDNEY DISEASE PROTEIN 1-LIKE 1"/>
    <property type="match status" value="1"/>
</dbReference>
<evidence type="ECO:0000256" key="4">
    <source>
        <dbReference type="ARBA" id="ARBA00022989"/>
    </source>
</evidence>
<evidence type="ECO:0000259" key="6">
    <source>
        <dbReference type="PROSITE" id="PS50093"/>
    </source>
</evidence>
<keyword evidence="5" id="KW-0472">Membrane</keyword>
<evidence type="ECO:0000313" key="7">
    <source>
        <dbReference type="EMBL" id="QWG04723.1"/>
    </source>
</evidence>
<dbReference type="PANTHER" id="PTHR46730">
    <property type="entry name" value="POLYCYSTIN-1"/>
    <property type="match status" value="1"/>
</dbReference>
<dbReference type="GO" id="GO:0005261">
    <property type="term" value="F:monoatomic cation channel activity"/>
    <property type="evidence" value="ECO:0007669"/>
    <property type="project" value="TreeGrafter"/>
</dbReference>
<dbReference type="Proteomes" id="UP000678679">
    <property type="component" value="Chromosome 2"/>
</dbReference>
<reference evidence="7 8" key="1">
    <citation type="submission" date="2021-05" db="EMBL/GenBank/DDBJ databases">
        <title>Comparative genomic studies on the polysaccharide-degrading batcterial strains of the Flammeovirga genus.</title>
        <authorList>
            <person name="Zewei F."/>
            <person name="Zheng Z."/>
            <person name="Yu L."/>
            <person name="Ruyue G."/>
            <person name="Yanhong M."/>
            <person name="Yuanyuan C."/>
            <person name="Jingyan G."/>
            <person name="Wenjun H."/>
        </authorList>
    </citation>
    <scope>NUCLEOTIDE SEQUENCE [LARGE SCALE GENOMIC DNA]</scope>
    <source>
        <strain evidence="7 8">NBRC:100898</strain>
    </source>
</reference>
<evidence type="ECO:0000256" key="5">
    <source>
        <dbReference type="ARBA" id="ARBA00023136"/>
    </source>
</evidence>
<dbReference type="Gene3D" id="2.60.40.10">
    <property type="entry name" value="Immunoglobulins"/>
    <property type="match status" value="10"/>
</dbReference>
<keyword evidence="3" id="KW-0677">Repeat</keyword>
<comment type="subcellular location">
    <subcellularLocation>
        <location evidence="1">Membrane</location>
        <topology evidence="1">Multi-pass membrane protein</topology>
    </subcellularLocation>
</comment>
<accession>A0AAX1NAZ2</accession>
<dbReference type="InterPro" id="IPR035986">
    <property type="entry name" value="PKD_dom_sf"/>
</dbReference>